<organism evidence="1">
    <name type="scientific">uncultured Caudovirales phage</name>
    <dbReference type="NCBI Taxonomy" id="2100421"/>
    <lineage>
        <taxon>Viruses</taxon>
        <taxon>Duplodnaviria</taxon>
        <taxon>Heunggongvirae</taxon>
        <taxon>Uroviricota</taxon>
        <taxon>Caudoviricetes</taxon>
        <taxon>Peduoviridae</taxon>
        <taxon>Maltschvirus</taxon>
        <taxon>Maltschvirus maltsch</taxon>
    </lineage>
</organism>
<dbReference type="EMBL" id="LR796206">
    <property type="protein sequence ID" value="CAB4126990.1"/>
    <property type="molecule type" value="Genomic_DNA"/>
</dbReference>
<evidence type="ECO:0000313" key="1">
    <source>
        <dbReference type="EMBL" id="CAB4126990.1"/>
    </source>
</evidence>
<name>A0A6J5L381_9CAUD</name>
<accession>A0A6J5L381</accession>
<gene>
    <name evidence="1" type="ORF">UFOVP77_40</name>
</gene>
<reference evidence="1" key="1">
    <citation type="submission" date="2020-04" db="EMBL/GenBank/DDBJ databases">
        <authorList>
            <person name="Chiriac C."/>
            <person name="Salcher M."/>
            <person name="Ghai R."/>
            <person name="Kavagutti S V."/>
        </authorList>
    </citation>
    <scope>NUCLEOTIDE SEQUENCE</scope>
</reference>
<sequence length="131" mass="14746">MTQNQPLPSAWVEKIFARLQGIYGREFTGQFSTGMVNGIDAGLENAKGTWADELGGFVKWPEAIAYALEHLPERVPNCIKFKELCRNAPRPTEPLKLEHQITEEQAALNRKRIKEIIEGLNNHMAMKGTAK</sequence>
<proteinExistence type="predicted"/>
<protein>
    <submittedName>
        <fullName evidence="1">Uncharacterized protein</fullName>
    </submittedName>
</protein>